<dbReference type="GeneID" id="115923687"/>
<reference evidence="2" key="2">
    <citation type="submission" date="2021-01" db="UniProtKB">
        <authorList>
            <consortium name="EnsemblMetazoa"/>
        </authorList>
    </citation>
    <scope>IDENTIFICATION</scope>
</reference>
<feature type="compositionally biased region" description="Polar residues" evidence="1">
    <location>
        <begin position="76"/>
        <end position="88"/>
    </location>
</feature>
<evidence type="ECO:0000256" key="1">
    <source>
        <dbReference type="SAM" id="MobiDB-lite"/>
    </source>
</evidence>
<evidence type="ECO:0000313" key="2">
    <source>
        <dbReference type="EnsemblMetazoa" id="XP_030840752"/>
    </source>
</evidence>
<dbReference type="RefSeq" id="XP_030840752.1">
    <property type="nucleotide sequence ID" value="XM_030984892.1"/>
</dbReference>
<sequence length="123" mass="14038">MPNKKLTPKRTLFQKIKEEAKNLRKKAREEKQFIDRNFQILDESDFQGYSSDDDVFDNVPKKTNIEGSDVKELYDTPSTTKELSSSVPTEFLTLSPESKGVSDDENDSSSHPSDEYDSSLLHC</sequence>
<reference evidence="3" key="1">
    <citation type="submission" date="2015-02" db="EMBL/GenBank/DDBJ databases">
        <title>Genome sequencing for Strongylocentrotus purpuratus.</title>
        <authorList>
            <person name="Murali S."/>
            <person name="Liu Y."/>
            <person name="Vee V."/>
            <person name="English A."/>
            <person name="Wang M."/>
            <person name="Skinner E."/>
            <person name="Han Y."/>
            <person name="Muzny D.M."/>
            <person name="Worley K.C."/>
            <person name="Gibbs R.A."/>
        </authorList>
    </citation>
    <scope>NUCLEOTIDE SEQUENCE</scope>
</reference>
<evidence type="ECO:0000313" key="3">
    <source>
        <dbReference type="Proteomes" id="UP000007110"/>
    </source>
</evidence>
<accession>A0A7M7NSF4</accession>
<proteinExistence type="predicted"/>
<dbReference type="AlphaFoldDB" id="A0A7M7NSF4"/>
<dbReference type="KEGG" id="spu:115923687"/>
<dbReference type="Proteomes" id="UP000007110">
    <property type="component" value="Unassembled WGS sequence"/>
</dbReference>
<protein>
    <submittedName>
        <fullName evidence="2">Uncharacterized protein</fullName>
    </submittedName>
</protein>
<organism evidence="2 3">
    <name type="scientific">Strongylocentrotus purpuratus</name>
    <name type="common">Purple sea urchin</name>
    <dbReference type="NCBI Taxonomy" id="7668"/>
    <lineage>
        <taxon>Eukaryota</taxon>
        <taxon>Metazoa</taxon>
        <taxon>Echinodermata</taxon>
        <taxon>Eleutherozoa</taxon>
        <taxon>Echinozoa</taxon>
        <taxon>Echinoidea</taxon>
        <taxon>Euechinoidea</taxon>
        <taxon>Echinacea</taxon>
        <taxon>Camarodonta</taxon>
        <taxon>Echinidea</taxon>
        <taxon>Strongylocentrotidae</taxon>
        <taxon>Strongylocentrotus</taxon>
    </lineage>
</organism>
<name>A0A7M7NSF4_STRPU</name>
<feature type="region of interest" description="Disordered" evidence="1">
    <location>
        <begin position="68"/>
        <end position="123"/>
    </location>
</feature>
<dbReference type="EnsemblMetazoa" id="XM_030984892">
    <property type="protein sequence ID" value="XP_030840752"/>
    <property type="gene ID" value="LOC115923687"/>
</dbReference>
<dbReference type="InParanoid" id="A0A7M7NSF4"/>
<keyword evidence="3" id="KW-1185">Reference proteome</keyword>